<keyword evidence="2" id="KW-1185">Reference proteome</keyword>
<proteinExistence type="predicted"/>
<protein>
    <submittedName>
        <fullName evidence="1">Uncharacterized protein</fullName>
    </submittedName>
</protein>
<sequence length="253" mass="27273">MQFSTVVKLALVAAHVGVAMATPTAFKSRQLDIFCTSNADCSTGEECVDLLGSLGLPGVLEVRSISPVVVARAFLIKRCSVHRSVSLTALTLETSPKRVMPDHPPGIRPGQQPSCVMQSRTTLRVSSDSAQGDGIVAEGDRLADTDSERLTHYAGDWPSIARGWARRHAMDYGTMGRPLVLALLESMNVPDVIVHSSVPAPHSNAKRTTSNQLDPTPDGLSMRRTMSTHGFQTTYHQVAACLVSRFSMAHPIE</sequence>
<name>A0ACC1PZN4_9APHY</name>
<accession>A0ACC1PZN4</accession>
<organism evidence="1 2">
    <name type="scientific">Trametes sanguinea</name>
    <dbReference type="NCBI Taxonomy" id="158606"/>
    <lineage>
        <taxon>Eukaryota</taxon>
        <taxon>Fungi</taxon>
        <taxon>Dikarya</taxon>
        <taxon>Basidiomycota</taxon>
        <taxon>Agaricomycotina</taxon>
        <taxon>Agaricomycetes</taxon>
        <taxon>Polyporales</taxon>
        <taxon>Polyporaceae</taxon>
        <taxon>Trametes</taxon>
    </lineage>
</organism>
<evidence type="ECO:0000313" key="1">
    <source>
        <dbReference type="EMBL" id="KAJ3003956.1"/>
    </source>
</evidence>
<dbReference type="Proteomes" id="UP001144978">
    <property type="component" value="Unassembled WGS sequence"/>
</dbReference>
<dbReference type="EMBL" id="JANSHE010001202">
    <property type="protein sequence ID" value="KAJ3003956.1"/>
    <property type="molecule type" value="Genomic_DNA"/>
</dbReference>
<comment type="caution">
    <text evidence="1">The sequence shown here is derived from an EMBL/GenBank/DDBJ whole genome shotgun (WGS) entry which is preliminary data.</text>
</comment>
<gene>
    <name evidence="1" type="ORF">NUW54_g5039</name>
</gene>
<reference evidence="1" key="1">
    <citation type="submission" date="2022-08" db="EMBL/GenBank/DDBJ databases">
        <title>Genome Sequence of Pycnoporus sanguineus.</title>
        <authorList>
            <person name="Buettner E."/>
        </authorList>
    </citation>
    <scope>NUCLEOTIDE SEQUENCE</scope>
    <source>
        <strain evidence="1">CG-C14</strain>
    </source>
</reference>
<evidence type="ECO:0000313" key="2">
    <source>
        <dbReference type="Proteomes" id="UP001144978"/>
    </source>
</evidence>